<feature type="region of interest" description="Disordered" evidence="1">
    <location>
        <begin position="1"/>
        <end position="25"/>
    </location>
</feature>
<protein>
    <submittedName>
        <fullName evidence="2">Uncharacterized protein</fullName>
    </submittedName>
</protein>
<gene>
    <name evidence="2" type="ORF">J4E00_07000</name>
</gene>
<evidence type="ECO:0000313" key="3">
    <source>
        <dbReference type="Proteomes" id="UP000664369"/>
    </source>
</evidence>
<dbReference type="EMBL" id="JAGETZ010000003">
    <property type="protein sequence ID" value="MBO2008794.1"/>
    <property type="molecule type" value="Genomic_DNA"/>
</dbReference>
<sequence>MREQRSSHTAKQRQPPPWRGKYVMSPTHTRFGVMGAGWPNKRLGAARTAGSESVARGTNERG</sequence>
<comment type="caution">
    <text evidence="2">The sequence shown here is derived from an EMBL/GenBank/DDBJ whole genome shotgun (WGS) entry which is preliminary data.</text>
</comment>
<name>A0ABS3QC24_9BACT</name>
<evidence type="ECO:0000256" key="1">
    <source>
        <dbReference type="SAM" id="MobiDB-lite"/>
    </source>
</evidence>
<accession>A0ABS3QC24</accession>
<organism evidence="2 3">
    <name type="scientific">Hymenobacter negativus</name>
    <dbReference type="NCBI Taxonomy" id="2795026"/>
    <lineage>
        <taxon>Bacteria</taxon>
        <taxon>Pseudomonadati</taxon>
        <taxon>Bacteroidota</taxon>
        <taxon>Cytophagia</taxon>
        <taxon>Cytophagales</taxon>
        <taxon>Hymenobacteraceae</taxon>
        <taxon>Hymenobacter</taxon>
    </lineage>
</organism>
<reference evidence="2 3" key="1">
    <citation type="submission" date="2021-03" db="EMBL/GenBank/DDBJ databases">
        <authorList>
            <person name="Kim M.K."/>
        </authorList>
    </citation>
    <scope>NUCLEOTIDE SEQUENCE [LARGE SCALE GENOMIC DNA]</scope>
    <source>
        <strain evidence="2 3">BT442</strain>
    </source>
</reference>
<dbReference type="Proteomes" id="UP000664369">
    <property type="component" value="Unassembled WGS sequence"/>
</dbReference>
<keyword evidence="3" id="KW-1185">Reference proteome</keyword>
<evidence type="ECO:0000313" key="2">
    <source>
        <dbReference type="EMBL" id="MBO2008794.1"/>
    </source>
</evidence>
<proteinExistence type="predicted"/>